<organism evidence="1 2">
    <name type="scientific">Thelephora ganbajun</name>
    <name type="common">Ganba fungus</name>
    <dbReference type="NCBI Taxonomy" id="370292"/>
    <lineage>
        <taxon>Eukaryota</taxon>
        <taxon>Fungi</taxon>
        <taxon>Dikarya</taxon>
        <taxon>Basidiomycota</taxon>
        <taxon>Agaricomycotina</taxon>
        <taxon>Agaricomycetes</taxon>
        <taxon>Thelephorales</taxon>
        <taxon>Thelephoraceae</taxon>
        <taxon>Thelephora</taxon>
    </lineage>
</organism>
<keyword evidence="2" id="KW-1185">Reference proteome</keyword>
<reference evidence="1" key="2">
    <citation type="journal article" date="2020" name="Nat. Commun.">
        <title>Large-scale genome sequencing of mycorrhizal fungi provides insights into the early evolution of symbiotic traits.</title>
        <authorList>
            <person name="Miyauchi S."/>
            <person name="Kiss E."/>
            <person name="Kuo A."/>
            <person name="Drula E."/>
            <person name="Kohler A."/>
            <person name="Sanchez-Garcia M."/>
            <person name="Morin E."/>
            <person name="Andreopoulos B."/>
            <person name="Barry K.W."/>
            <person name="Bonito G."/>
            <person name="Buee M."/>
            <person name="Carver A."/>
            <person name="Chen C."/>
            <person name="Cichocki N."/>
            <person name="Clum A."/>
            <person name="Culley D."/>
            <person name="Crous P.W."/>
            <person name="Fauchery L."/>
            <person name="Girlanda M."/>
            <person name="Hayes R.D."/>
            <person name="Keri Z."/>
            <person name="LaButti K."/>
            <person name="Lipzen A."/>
            <person name="Lombard V."/>
            <person name="Magnuson J."/>
            <person name="Maillard F."/>
            <person name="Murat C."/>
            <person name="Nolan M."/>
            <person name="Ohm R.A."/>
            <person name="Pangilinan J."/>
            <person name="Pereira M.F."/>
            <person name="Perotto S."/>
            <person name="Peter M."/>
            <person name="Pfister S."/>
            <person name="Riley R."/>
            <person name="Sitrit Y."/>
            <person name="Stielow J.B."/>
            <person name="Szollosi G."/>
            <person name="Zifcakova L."/>
            <person name="Stursova M."/>
            <person name="Spatafora J.W."/>
            <person name="Tedersoo L."/>
            <person name="Vaario L.M."/>
            <person name="Yamada A."/>
            <person name="Yan M."/>
            <person name="Wang P."/>
            <person name="Xu J."/>
            <person name="Bruns T."/>
            <person name="Baldrian P."/>
            <person name="Vilgalys R."/>
            <person name="Dunand C."/>
            <person name="Henrissat B."/>
            <person name="Grigoriev I.V."/>
            <person name="Hibbett D."/>
            <person name="Nagy L.G."/>
            <person name="Martin F.M."/>
        </authorList>
    </citation>
    <scope>NUCLEOTIDE SEQUENCE</scope>
    <source>
        <strain evidence="1">P2</strain>
    </source>
</reference>
<dbReference type="Proteomes" id="UP000886501">
    <property type="component" value="Unassembled WGS sequence"/>
</dbReference>
<protein>
    <submittedName>
        <fullName evidence="1">Uncharacterized protein</fullName>
    </submittedName>
</protein>
<evidence type="ECO:0000313" key="1">
    <source>
        <dbReference type="EMBL" id="KAF9642455.1"/>
    </source>
</evidence>
<accession>A0ACB6YYB5</accession>
<sequence>MEVNLTDEDEDVSPPGIGNMSTTDLSQVQIRVETPEDEELEWEVREMPAVEEVEEEVTGWLVPIEEEVPEPVGIQLPRGMFNWQDKVAQGCEAYYRQQREEEERAQENEEFVPPPGYEELFPEVVAAD</sequence>
<name>A0ACB6YYB5_THEGA</name>
<comment type="caution">
    <text evidence="1">The sequence shown here is derived from an EMBL/GenBank/DDBJ whole genome shotgun (WGS) entry which is preliminary data.</text>
</comment>
<gene>
    <name evidence="1" type="ORF">BDM02DRAFT_3133078</name>
</gene>
<dbReference type="EMBL" id="MU118463">
    <property type="protein sequence ID" value="KAF9642455.1"/>
    <property type="molecule type" value="Genomic_DNA"/>
</dbReference>
<evidence type="ECO:0000313" key="2">
    <source>
        <dbReference type="Proteomes" id="UP000886501"/>
    </source>
</evidence>
<reference evidence="1" key="1">
    <citation type="submission" date="2019-10" db="EMBL/GenBank/DDBJ databases">
        <authorList>
            <consortium name="DOE Joint Genome Institute"/>
            <person name="Kuo A."/>
            <person name="Miyauchi S."/>
            <person name="Kiss E."/>
            <person name="Drula E."/>
            <person name="Kohler A."/>
            <person name="Sanchez-Garcia M."/>
            <person name="Andreopoulos B."/>
            <person name="Barry K.W."/>
            <person name="Bonito G."/>
            <person name="Buee M."/>
            <person name="Carver A."/>
            <person name="Chen C."/>
            <person name="Cichocki N."/>
            <person name="Clum A."/>
            <person name="Culley D."/>
            <person name="Crous P.W."/>
            <person name="Fauchery L."/>
            <person name="Girlanda M."/>
            <person name="Hayes R."/>
            <person name="Keri Z."/>
            <person name="Labutti K."/>
            <person name="Lipzen A."/>
            <person name="Lombard V."/>
            <person name="Magnuson J."/>
            <person name="Maillard F."/>
            <person name="Morin E."/>
            <person name="Murat C."/>
            <person name="Nolan M."/>
            <person name="Ohm R."/>
            <person name="Pangilinan J."/>
            <person name="Pereira M."/>
            <person name="Perotto S."/>
            <person name="Peter M."/>
            <person name="Riley R."/>
            <person name="Sitrit Y."/>
            <person name="Stielow B."/>
            <person name="Szollosi G."/>
            <person name="Zifcakova L."/>
            <person name="Stursova M."/>
            <person name="Spatafora J.W."/>
            <person name="Tedersoo L."/>
            <person name="Vaario L.-M."/>
            <person name="Yamada A."/>
            <person name="Yan M."/>
            <person name="Wang P."/>
            <person name="Xu J."/>
            <person name="Bruns T."/>
            <person name="Baldrian P."/>
            <person name="Vilgalys R."/>
            <person name="Henrissat B."/>
            <person name="Grigoriev I.V."/>
            <person name="Hibbett D."/>
            <person name="Nagy L.G."/>
            <person name="Martin F.M."/>
        </authorList>
    </citation>
    <scope>NUCLEOTIDE SEQUENCE</scope>
    <source>
        <strain evidence="1">P2</strain>
    </source>
</reference>
<proteinExistence type="predicted"/>